<evidence type="ECO:0000313" key="8">
    <source>
        <dbReference type="Proteomes" id="UP000738349"/>
    </source>
</evidence>
<dbReference type="AlphaFoldDB" id="A0A9P9JET1"/>
<evidence type="ECO:0000256" key="6">
    <source>
        <dbReference type="ARBA" id="ARBA00023242"/>
    </source>
</evidence>
<dbReference type="Gene3D" id="2.40.128.320">
    <property type="entry name" value="Protein HRI1, N-terminal domain"/>
    <property type="match status" value="1"/>
</dbReference>
<dbReference type="InterPro" id="IPR031818">
    <property type="entry name" value="Hri1"/>
</dbReference>
<dbReference type="InterPro" id="IPR038744">
    <property type="entry name" value="Hri1_N"/>
</dbReference>
<reference evidence="7" key="1">
    <citation type="journal article" date="2021" name="Nat. Commun.">
        <title>Genetic determinants of endophytism in the Arabidopsis root mycobiome.</title>
        <authorList>
            <person name="Mesny F."/>
            <person name="Miyauchi S."/>
            <person name="Thiergart T."/>
            <person name="Pickel B."/>
            <person name="Atanasova L."/>
            <person name="Karlsson M."/>
            <person name="Huettel B."/>
            <person name="Barry K.W."/>
            <person name="Haridas S."/>
            <person name="Chen C."/>
            <person name="Bauer D."/>
            <person name="Andreopoulos W."/>
            <person name="Pangilinan J."/>
            <person name="LaButti K."/>
            <person name="Riley R."/>
            <person name="Lipzen A."/>
            <person name="Clum A."/>
            <person name="Drula E."/>
            <person name="Henrissat B."/>
            <person name="Kohler A."/>
            <person name="Grigoriev I.V."/>
            <person name="Martin F.M."/>
            <person name="Hacquard S."/>
        </authorList>
    </citation>
    <scope>NUCLEOTIDE SEQUENCE</scope>
    <source>
        <strain evidence="7">MPI-CAGE-AT-0147</strain>
    </source>
</reference>
<accession>A0A9P9JET1</accession>
<comment type="caution">
    <text evidence="7">The sequence shown here is derived from an EMBL/GenBank/DDBJ whole genome shotgun (WGS) entry which is preliminary data.</text>
</comment>
<dbReference type="GO" id="GO:0005634">
    <property type="term" value="C:nucleus"/>
    <property type="evidence" value="ECO:0007669"/>
    <property type="project" value="UniProtKB-SubCell"/>
</dbReference>
<organism evidence="7 8">
    <name type="scientific">Dactylonectria macrodidyma</name>
    <dbReference type="NCBI Taxonomy" id="307937"/>
    <lineage>
        <taxon>Eukaryota</taxon>
        <taxon>Fungi</taxon>
        <taxon>Dikarya</taxon>
        <taxon>Ascomycota</taxon>
        <taxon>Pezizomycotina</taxon>
        <taxon>Sordariomycetes</taxon>
        <taxon>Hypocreomycetidae</taxon>
        <taxon>Hypocreales</taxon>
        <taxon>Nectriaceae</taxon>
        <taxon>Dactylonectria</taxon>
    </lineage>
</organism>
<evidence type="ECO:0000256" key="1">
    <source>
        <dbReference type="ARBA" id="ARBA00004123"/>
    </source>
</evidence>
<dbReference type="OrthoDB" id="4045395at2759"/>
<sequence length="228" mass="25983">MTVRLSTRISIRWDNDAPSEPTHTVVLSVGSHFMDLRIKKDDNSIDWAFAGTREIVSEVPLHCRWHHVIDSRLSFDSDEGKFEKLPNGDDLETGSMPCAEKNNHITPYEEVWRQIHPTLRADRGWILQADSDGTTIFLGCFGGIFLAMKQDASGVFSVRKEELQDVRGRLQWVMKYESGDGELPSLAATNLIEFVGEEQWKEGDEVVIAGDIYRVKELQTFRNRTSKL</sequence>
<evidence type="ECO:0000256" key="5">
    <source>
        <dbReference type="ARBA" id="ARBA00022490"/>
    </source>
</evidence>
<keyword evidence="5" id="KW-0963">Cytoplasm</keyword>
<dbReference type="GO" id="GO:0005737">
    <property type="term" value="C:cytoplasm"/>
    <property type="evidence" value="ECO:0007669"/>
    <property type="project" value="UniProtKB-SubCell"/>
</dbReference>
<evidence type="ECO:0000256" key="3">
    <source>
        <dbReference type="ARBA" id="ARBA00005229"/>
    </source>
</evidence>
<dbReference type="Proteomes" id="UP000738349">
    <property type="component" value="Unassembled WGS sequence"/>
</dbReference>
<dbReference type="CDD" id="cd11692">
    <property type="entry name" value="HRI1_N_like"/>
    <property type="match status" value="1"/>
</dbReference>
<proteinExistence type="inferred from homology"/>
<evidence type="ECO:0000256" key="4">
    <source>
        <dbReference type="ARBA" id="ARBA00017063"/>
    </source>
</evidence>
<comment type="similarity">
    <text evidence="3">Belongs to the HRI1 family.</text>
</comment>
<evidence type="ECO:0000313" key="7">
    <source>
        <dbReference type="EMBL" id="KAH7165322.1"/>
    </source>
</evidence>
<dbReference type="EMBL" id="JAGMUV010000003">
    <property type="protein sequence ID" value="KAH7165322.1"/>
    <property type="molecule type" value="Genomic_DNA"/>
</dbReference>
<protein>
    <recommendedName>
        <fullName evidence="4">Protein HRI1</fullName>
    </recommendedName>
</protein>
<name>A0A9P9JET1_9HYPO</name>
<comment type="subcellular location">
    <subcellularLocation>
        <location evidence="2">Cytoplasm</location>
    </subcellularLocation>
    <subcellularLocation>
        <location evidence="1">Nucleus</location>
    </subcellularLocation>
</comment>
<dbReference type="Pfam" id="PF16815">
    <property type="entry name" value="HRI1"/>
    <property type="match status" value="1"/>
</dbReference>
<evidence type="ECO:0000256" key="2">
    <source>
        <dbReference type="ARBA" id="ARBA00004496"/>
    </source>
</evidence>
<keyword evidence="8" id="KW-1185">Reference proteome</keyword>
<dbReference type="InterPro" id="IPR043047">
    <property type="entry name" value="Hri1_N_sf"/>
</dbReference>
<keyword evidence="6" id="KW-0539">Nucleus</keyword>
<gene>
    <name evidence="7" type="ORF">EDB81DRAFT_778975</name>
</gene>